<organism evidence="1 2">
    <name type="scientific">Microlunatus endophyticus</name>
    <dbReference type="NCBI Taxonomy" id="1716077"/>
    <lineage>
        <taxon>Bacteria</taxon>
        <taxon>Bacillati</taxon>
        <taxon>Actinomycetota</taxon>
        <taxon>Actinomycetes</taxon>
        <taxon>Propionibacteriales</taxon>
        <taxon>Propionibacteriaceae</taxon>
        <taxon>Microlunatus</taxon>
    </lineage>
</organism>
<proteinExistence type="predicted"/>
<protein>
    <submittedName>
        <fullName evidence="1">Uncharacterized protein</fullName>
    </submittedName>
</protein>
<sequence>MHSIEEQFEKQLDQALESNGLTPLPEDRAALLKAFTTGREQAALVFSVAEARYEEPDLIFSASLS</sequence>
<accession>A0A917SB54</accession>
<evidence type="ECO:0000313" key="1">
    <source>
        <dbReference type="EMBL" id="GGL69381.1"/>
    </source>
</evidence>
<reference evidence="1" key="2">
    <citation type="submission" date="2020-09" db="EMBL/GenBank/DDBJ databases">
        <authorList>
            <person name="Sun Q."/>
            <person name="Zhou Y."/>
        </authorList>
    </citation>
    <scope>NUCLEOTIDE SEQUENCE</scope>
    <source>
        <strain evidence="1">CGMCC 4.7306</strain>
    </source>
</reference>
<reference evidence="1" key="1">
    <citation type="journal article" date="2014" name="Int. J. Syst. Evol. Microbiol.">
        <title>Complete genome sequence of Corynebacterium casei LMG S-19264T (=DSM 44701T), isolated from a smear-ripened cheese.</title>
        <authorList>
            <consortium name="US DOE Joint Genome Institute (JGI-PGF)"/>
            <person name="Walter F."/>
            <person name="Albersmeier A."/>
            <person name="Kalinowski J."/>
            <person name="Ruckert C."/>
        </authorList>
    </citation>
    <scope>NUCLEOTIDE SEQUENCE</scope>
    <source>
        <strain evidence="1">CGMCC 4.7306</strain>
    </source>
</reference>
<dbReference type="Proteomes" id="UP000613840">
    <property type="component" value="Unassembled WGS sequence"/>
</dbReference>
<dbReference type="RefSeq" id="WP_188896185.1">
    <property type="nucleotide sequence ID" value="NZ_BMMZ01000007.1"/>
</dbReference>
<gene>
    <name evidence="1" type="ORF">GCM10011575_29990</name>
</gene>
<dbReference type="AlphaFoldDB" id="A0A917SB54"/>
<comment type="caution">
    <text evidence="1">The sequence shown here is derived from an EMBL/GenBank/DDBJ whole genome shotgun (WGS) entry which is preliminary data.</text>
</comment>
<evidence type="ECO:0000313" key="2">
    <source>
        <dbReference type="Proteomes" id="UP000613840"/>
    </source>
</evidence>
<dbReference type="EMBL" id="BMMZ01000007">
    <property type="protein sequence ID" value="GGL69381.1"/>
    <property type="molecule type" value="Genomic_DNA"/>
</dbReference>
<keyword evidence="2" id="KW-1185">Reference proteome</keyword>
<name>A0A917SB54_9ACTN</name>